<comment type="caution">
    <text evidence="1">The sequence shown here is derived from an EMBL/GenBank/DDBJ whole genome shotgun (WGS) entry which is preliminary data.</text>
</comment>
<organism evidence="1 2">
    <name type="scientific">Castilleja foliolosa</name>
    <dbReference type="NCBI Taxonomy" id="1961234"/>
    <lineage>
        <taxon>Eukaryota</taxon>
        <taxon>Viridiplantae</taxon>
        <taxon>Streptophyta</taxon>
        <taxon>Embryophyta</taxon>
        <taxon>Tracheophyta</taxon>
        <taxon>Spermatophyta</taxon>
        <taxon>Magnoliopsida</taxon>
        <taxon>eudicotyledons</taxon>
        <taxon>Gunneridae</taxon>
        <taxon>Pentapetalae</taxon>
        <taxon>asterids</taxon>
        <taxon>lamiids</taxon>
        <taxon>Lamiales</taxon>
        <taxon>Orobanchaceae</taxon>
        <taxon>Pedicularideae</taxon>
        <taxon>Castillejinae</taxon>
        <taxon>Castilleja</taxon>
    </lineage>
</organism>
<evidence type="ECO:0000313" key="2">
    <source>
        <dbReference type="Proteomes" id="UP001632038"/>
    </source>
</evidence>
<keyword evidence="2" id="KW-1185">Reference proteome</keyword>
<dbReference type="AlphaFoldDB" id="A0ABD3CBQ2"/>
<reference evidence="2" key="1">
    <citation type="journal article" date="2024" name="IScience">
        <title>Strigolactones Initiate the Formation of Haustorium-like Structures in Castilleja.</title>
        <authorList>
            <person name="Buerger M."/>
            <person name="Peterson D."/>
            <person name="Chory J."/>
        </authorList>
    </citation>
    <scope>NUCLEOTIDE SEQUENCE [LARGE SCALE GENOMIC DNA]</scope>
</reference>
<dbReference type="EMBL" id="JAVIJP010000040">
    <property type="protein sequence ID" value="KAL3626967.1"/>
    <property type="molecule type" value="Genomic_DNA"/>
</dbReference>
<name>A0ABD3CBQ2_9LAMI</name>
<sequence length="39" mass="4403">MERRLGRLLLGAGALRISENSGIEVYWVDWRSIGITISN</sequence>
<evidence type="ECO:0000313" key="1">
    <source>
        <dbReference type="EMBL" id="KAL3626967.1"/>
    </source>
</evidence>
<gene>
    <name evidence="1" type="ORF">CASFOL_029180</name>
</gene>
<dbReference type="Proteomes" id="UP001632038">
    <property type="component" value="Unassembled WGS sequence"/>
</dbReference>
<accession>A0ABD3CBQ2</accession>
<protein>
    <submittedName>
        <fullName evidence="1">Uncharacterized protein</fullName>
    </submittedName>
</protein>
<proteinExistence type="predicted"/>